<keyword evidence="1" id="KW-0472">Membrane</keyword>
<dbReference type="AlphaFoldDB" id="A0A0K1EQ45"/>
<dbReference type="PANTHER" id="PTHR43032">
    <property type="entry name" value="PROTEIN-METHIONINE-SULFOXIDE REDUCTASE"/>
    <property type="match status" value="1"/>
</dbReference>
<reference evidence="3 4" key="1">
    <citation type="submission" date="2015-07" db="EMBL/GenBank/DDBJ databases">
        <title>Genome analysis of myxobacterium Chondromyces crocatus Cm c5 reveals a high potential for natural compound synthesis and the genetic basis for the loss of fruiting body formation.</title>
        <authorList>
            <person name="Zaburannyi N."/>
            <person name="Bunk B."/>
            <person name="Maier J."/>
            <person name="Overmann J."/>
            <person name="Mueller R."/>
        </authorList>
    </citation>
    <scope>NUCLEOTIDE SEQUENCE [LARGE SCALE GENOMIC DNA]</scope>
    <source>
        <strain evidence="3 4">Cm c5</strain>
    </source>
</reference>
<dbReference type="InterPro" id="IPR000572">
    <property type="entry name" value="OxRdtase_Mopterin-bd_dom"/>
</dbReference>
<dbReference type="InterPro" id="IPR006311">
    <property type="entry name" value="TAT_signal"/>
</dbReference>
<dbReference type="InterPro" id="IPR036374">
    <property type="entry name" value="OxRdtase_Mopterin-bd_sf"/>
</dbReference>
<dbReference type="STRING" id="52.CMC5_071670"/>
<feature type="domain" description="Oxidoreductase molybdopterin-binding" evidence="2">
    <location>
        <begin position="81"/>
        <end position="221"/>
    </location>
</feature>
<dbReference type="Pfam" id="PF00174">
    <property type="entry name" value="Oxidored_molyb"/>
    <property type="match status" value="1"/>
</dbReference>
<name>A0A0K1EQ45_CHOCO</name>
<dbReference type="RefSeq" id="WP_050434490.1">
    <property type="nucleotide sequence ID" value="NZ_CP012159.1"/>
</dbReference>
<dbReference type="Gene3D" id="3.90.420.10">
    <property type="entry name" value="Oxidoreductase, molybdopterin-binding domain"/>
    <property type="match status" value="1"/>
</dbReference>
<feature type="transmembrane region" description="Helical" evidence="1">
    <location>
        <begin position="21"/>
        <end position="44"/>
    </location>
</feature>
<sequence>MDSFKQYAPSEVARIEERRRFLKAAAAGSVMVAFGGATFVVAAADDPRGKTTRPDGRPRLPPGQRIIDALKPMGGDPGDPSPAGFKLHVHGEVENPFVVDFAQLLAMPQTDLTCDVHCVTTWSMLDSTWRGVQVAHLAKLARVKSTARYVIFEAAHGYTANVRLAEGTAPNVLVAHQHGGKPLSRPHGPPARALVPDLYFWKSAKWLTGIRFSTRDQPGYWETRGYHNHADPWKEERHG</sequence>
<dbReference type="Proteomes" id="UP000067626">
    <property type="component" value="Chromosome"/>
</dbReference>
<evidence type="ECO:0000313" key="3">
    <source>
        <dbReference type="EMBL" id="AKT42939.1"/>
    </source>
</evidence>
<dbReference type="EMBL" id="CP012159">
    <property type="protein sequence ID" value="AKT42939.1"/>
    <property type="molecule type" value="Genomic_DNA"/>
</dbReference>
<keyword evidence="4" id="KW-1185">Reference proteome</keyword>
<gene>
    <name evidence="3" type="ORF">CMC5_071670</name>
</gene>
<organism evidence="3 4">
    <name type="scientific">Chondromyces crocatus</name>
    <dbReference type="NCBI Taxonomy" id="52"/>
    <lineage>
        <taxon>Bacteria</taxon>
        <taxon>Pseudomonadati</taxon>
        <taxon>Myxococcota</taxon>
        <taxon>Polyangia</taxon>
        <taxon>Polyangiales</taxon>
        <taxon>Polyangiaceae</taxon>
        <taxon>Chondromyces</taxon>
    </lineage>
</organism>
<dbReference type="SUPFAM" id="SSF56524">
    <property type="entry name" value="Oxidoreductase molybdopterin-binding domain"/>
    <property type="match status" value="1"/>
</dbReference>
<accession>A0A0K1EQ45</accession>
<dbReference type="PANTHER" id="PTHR43032:SF4">
    <property type="entry name" value="OXIDOREDUCTASE MOLYBDOPTERIN-BINDING DOMAIN-CONTAINING PROTEIN"/>
    <property type="match status" value="1"/>
</dbReference>
<proteinExistence type="predicted"/>
<evidence type="ECO:0000313" key="4">
    <source>
        <dbReference type="Proteomes" id="UP000067626"/>
    </source>
</evidence>
<dbReference type="KEGG" id="ccro:CMC5_071670"/>
<keyword evidence="1" id="KW-1133">Transmembrane helix</keyword>
<dbReference type="OrthoDB" id="9778777at2"/>
<dbReference type="EC" id="1.-.-.-" evidence="3"/>
<dbReference type="PROSITE" id="PS51318">
    <property type="entry name" value="TAT"/>
    <property type="match status" value="1"/>
</dbReference>
<keyword evidence="1" id="KW-0812">Transmembrane</keyword>
<evidence type="ECO:0000259" key="2">
    <source>
        <dbReference type="Pfam" id="PF00174"/>
    </source>
</evidence>
<dbReference type="GO" id="GO:0016491">
    <property type="term" value="F:oxidoreductase activity"/>
    <property type="evidence" value="ECO:0007669"/>
    <property type="project" value="UniProtKB-KW"/>
</dbReference>
<keyword evidence="3" id="KW-0560">Oxidoreductase</keyword>
<protein>
    <submittedName>
        <fullName evidence="3">Oxidoreductase</fullName>
        <ecNumber evidence="3">1.-.-.-</ecNumber>
    </submittedName>
</protein>
<evidence type="ECO:0000256" key="1">
    <source>
        <dbReference type="SAM" id="Phobius"/>
    </source>
</evidence>